<proteinExistence type="inferred from homology"/>
<evidence type="ECO:0000256" key="2">
    <source>
        <dbReference type="ARBA" id="ARBA00022801"/>
    </source>
</evidence>
<evidence type="ECO:0000256" key="3">
    <source>
        <dbReference type="ARBA" id="ARBA00038374"/>
    </source>
</evidence>
<keyword evidence="2" id="KW-0378">Hydrolase</keyword>
<accession>A0A286TTV7</accession>
<evidence type="ECO:0000313" key="5">
    <source>
        <dbReference type="Proteomes" id="UP000218542"/>
    </source>
</evidence>
<reference evidence="5" key="1">
    <citation type="journal article" date="2017" name="Environ. Microbiol. Rep.">
        <title>Genetic Diversity of Marine Anaerobic Ammonium-Oxidizing Bacteria as Revealed by Genomic and Proteomic Analyses of 'Candidatus Scalindua japonica'.</title>
        <authorList>
            <person name="Oshiki M."/>
            <person name="Mizuto K."/>
            <person name="Kimura Z."/>
            <person name="Kindaichi T."/>
            <person name="Satoh H."/>
            <person name="Okabe S."/>
        </authorList>
    </citation>
    <scope>NUCLEOTIDE SEQUENCE [LARGE SCALE GENOMIC DNA]</scope>
    <source>
        <strain evidence="5">husup-a2</strain>
    </source>
</reference>
<sequence length="669" mass="75569">MKLSQTKVELLAPAGKWDVFMAVIGAGADAVYIAGKQFNMRMHRSDFNFTDEQLALAVAYAHERNVKVYVTVNNLISDAEMDGLYDYLKYLQDIKVDAIIVHDLGAINLVNEKKLDIPMHASTMMNVHSVEMATELKNLGVSRIITSRDITLFQVKEIGEKVGIETEYFVHGDMCVSQSGQCHSSGVIFGKSANRGECMKPCRWKYSIVESKSGEEIGDLPDGYLLAMKDMCMFQHIPEMIQAGVSSFKIEGRMRHEGFLKPIVTLYRKAIDDYLSSPFTYWHKIEDFEKMYKDRVRDFTTSMAFSYATSNVFDYSGSKEPLFLSRGAREKNLTLNDLDQNPFETDNRGPENEKSLAVKVSNINAVTKALTAGADYVYLAAEVSPVRGEGWTKEGLRDAVKMAHDMGRKIVYGTPRICTLRELSEIEWLFDVGEKVGVDGVLVHNLGALHCANQFSLNIISDFSFNILNKDSIKMLEKSGVKRVTSSIESSFNDLYELAKHSAIPVECIVHGSLPGMLLEHCLPAMLVTKTNAKSSCRLPCRYINYALKDEKGEIRTIEVDQYCRNHIMFASDLCVLPYLNSFLMTDVEVFRIEAQYYEDDLMETVVNHYRRRMDLLMENPSVFLPLPESEWNNLLEKSSKGLSLCAYSQDVTRSRSTLEVMKTATQAN</sequence>
<dbReference type="PANTHER" id="PTHR30217">
    <property type="entry name" value="PEPTIDASE U32 FAMILY"/>
    <property type="match status" value="1"/>
</dbReference>
<dbReference type="Proteomes" id="UP000218542">
    <property type="component" value="Unassembled WGS sequence"/>
</dbReference>
<organism evidence="4 5">
    <name type="scientific">Candidatus Scalindua japonica</name>
    <dbReference type="NCBI Taxonomy" id="1284222"/>
    <lineage>
        <taxon>Bacteria</taxon>
        <taxon>Pseudomonadati</taxon>
        <taxon>Planctomycetota</taxon>
        <taxon>Candidatus Brocadiia</taxon>
        <taxon>Candidatus Brocadiales</taxon>
        <taxon>Candidatus Scalinduaceae</taxon>
        <taxon>Candidatus Scalindua</taxon>
    </lineage>
</organism>
<evidence type="ECO:0000256" key="1">
    <source>
        <dbReference type="ARBA" id="ARBA00022670"/>
    </source>
</evidence>
<dbReference type="AlphaFoldDB" id="A0A286TTV7"/>
<dbReference type="Pfam" id="PF01136">
    <property type="entry name" value="Peptidase_U32"/>
    <property type="match status" value="2"/>
</dbReference>
<dbReference type="OrthoDB" id="9807498at2"/>
<dbReference type="InterPro" id="IPR001539">
    <property type="entry name" value="Peptidase_U32"/>
</dbReference>
<dbReference type="GO" id="GO:0006508">
    <property type="term" value="P:proteolysis"/>
    <property type="evidence" value="ECO:0007669"/>
    <property type="project" value="UniProtKB-KW"/>
</dbReference>
<dbReference type="RefSeq" id="WP_096892425.1">
    <property type="nucleotide sequence ID" value="NZ_BAOS01000001.1"/>
</dbReference>
<name>A0A286TTV7_9BACT</name>
<keyword evidence="1" id="KW-0645">Protease</keyword>
<dbReference type="GO" id="GO:0008233">
    <property type="term" value="F:peptidase activity"/>
    <property type="evidence" value="ECO:0007669"/>
    <property type="project" value="UniProtKB-KW"/>
</dbReference>
<dbReference type="EMBL" id="BAOS01000001">
    <property type="protein sequence ID" value="GAX59293.1"/>
    <property type="molecule type" value="Genomic_DNA"/>
</dbReference>
<gene>
    <name evidence="4" type="ORF">SCALIN_C01_0224</name>
</gene>
<comment type="similarity">
    <text evidence="3">Belongs to the peptidase U32 family.</text>
</comment>
<evidence type="ECO:0000313" key="4">
    <source>
        <dbReference type="EMBL" id="GAX59293.1"/>
    </source>
</evidence>
<dbReference type="PANTHER" id="PTHR30217:SF6">
    <property type="entry name" value="TRNA HYDROXYLATION PROTEIN P"/>
    <property type="match status" value="1"/>
</dbReference>
<dbReference type="InterPro" id="IPR051454">
    <property type="entry name" value="RNA/ubiquinone_mod_enzymes"/>
</dbReference>
<protein>
    <submittedName>
        <fullName evidence="4">Peptidase</fullName>
    </submittedName>
</protein>
<keyword evidence="5" id="KW-1185">Reference proteome</keyword>
<comment type="caution">
    <text evidence="4">The sequence shown here is derived from an EMBL/GenBank/DDBJ whole genome shotgun (WGS) entry which is preliminary data.</text>
</comment>